<evidence type="ECO:0000313" key="1">
    <source>
        <dbReference type="EMBL" id="CAE7821788.1"/>
    </source>
</evidence>
<dbReference type="Proteomes" id="UP000601435">
    <property type="component" value="Unassembled WGS sequence"/>
</dbReference>
<name>A0A812ZE66_9DINO</name>
<gene>
    <name evidence="1" type="ORF">SNEC2469_LOCUS24459</name>
</gene>
<protein>
    <submittedName>
        <fullName evidence="1">Uncharacterized protein</fullName>
    </submittedName>
</protein>
<organism evidence="1 2">
    <name type="scientific">Symbiodinium necroappetens</name>
    <dbReference type="NCBI Taxonomy" id="1628268"/>
    <lineage>
        <taxon>Eukaryota</taxon>
        <taxon>Sar</taxon>
        <taxon>Alveolata</taxon>
        <taxon>Dinophyceae</taxon>
        <taxon>Suessiales</taxon>
        <taxon>Symbiodiniaceae</taxon>
        <taxon>Symbiodinium</taxon>
    </lineage>
</organism>
<evidence type="ECO:0000313" key="2">
    <source>
        <dbReference type="Proteomes" id="UP000601435"/>
    </source>
</evidence>
<dbReference type="AlphaFoldDB" id="A0A812ZE66"/>
<sequence>MKKTTPTFSGMKFMRVPACSNGDEHWCFQSEGKEERSCMQHCRAALGQPVAPQIALLSSELWSPTSMPSAPGCGRSSAAETACHSGSVPLCLREAQTGGWSLSFYCLSS</sequence>
<proteinExistence type="predicted"/>
<accession>A0A812ZE66</accession>
<reference evidence="1" key="1">
    <citation type="submission" date="2021-02" db="EMBL/GenBank/DDBJ databases">
        <authorList>
            <person name="Dougan E. K."/>
            <person name="Rhodes N."/>
            <person name="Thang M."/>
            <person name="Chan C."/>
        </authorList>
    </citation>
    <scope>NUCLEOTIDE SEQUENCE</scope>
</reference>
<keyword evidence="2" id="KW-1185">Reference proteome</keyword>
<comment type="caution">
    <text evidence="1">The sequence shown here is derived from an EMBL/GenBank/DDBJ whole genome shotgun (WGS) entry which is preliminary data.</text>
</comment>
<dbReference type="EMBL" id="CAJNJA010047063">
    <property type="protein sequence ID" value="CAE7821788.1"/>
    <property type="molecule type" value="Genomic_DNA"/>
</dbReference>